<dbReference type="EMBL" id="QNRI01000002">
    <property type="protein sequence ID" value="RBP00738.1"/>
    <property type="molecule type" value="Genomic_DNA"/>
</dbReference>
<dbReference type="GO" id="GO:0016051">
    <property type="term" value="P:carbohydrate biosynthetic process"/>
    <property type="evidence" value="ECO:0007669"/>
    <property type="project" value="InterPro"/>
</dbReference>
<dbReference type="InterPro" id="IPR013974">
    <property type="entry name" value="SAF"/>
</dbReference>
<dbReference type="InterPro" id="IPR051690">
    <property type="entry name" value="PseI-like"/>
</dbReference>
<proteinExistence type="predicted"/>
<comment type="caution">
    <text evidence="2">The sequence shown here is derived from an EMBL/GenBank/DDBJ whole genome shotgun (WGS) entry which is preliminary data.</text>
</comment>
<dbReference type="Gene3D" id="3.90.1210.10">
    <property type="entry name" value="Antifreeze-like/N-acetylneuraminic acid synthase C-terminal domain"/>
    <property type="match status" value="1"/>
</dbReference>
<dbReference type="Proteomes" id="UP000252254">
    <property type="component" value="Unassembled WGS sequence"/>
</dbReference>
<sequence length="355" mass="39668">MEKTYIIAEAGVNHNGDIQIAKKLIETASNCGADAIKFQTFHASTLVTVNAKQTKYQQKNTGQKKSQLEMLQQLELTDNEFMELNAFSETKGIDFLSTPFDRDSLDFLVDKLELSTIKISSGDLNNYPYLYEVAKKSDQIIISTGMSTIDEIHKALAFIAYGLAGKEINNKSDVLEFYQLSVAKEKLKQHVTVLQCTTSYPTPLEEVNLQSIKFLQQELALPVGFSDHTDSTLIPATAVAMGACVIEKHFTLDKTMPGPDHKASLEPIQLKEMIEAIRKVEKAQGNFGKKLTVSEKDNINLVRKSLIANRNISKGELFTEGNLVVKRPGDGISPEFYWDYIGTQAQKDYQKDDLI</sequence>
<dbReference type="InterPro" id="IPR013785">
    <property type="entry name" value="Aldolase_TIM"/>
</dbReference>
<dbReference type="NCBIfam" id="TIGR03569">
    <property type="entry name" value="NeuB_NnaB"/>
    <property type="match status" value="1"/>
</dbReference>
<feature type="domain" description="AFP-like" evidence="1">
    <location>
        <begin position="305"/>
        <end position="355"/>
    </location>
</feature>
<evidence type="ECO:0000313" key="2">
    <source>
        <dbReference type="EMBL" id="RBP00738.1"/>
    </source>
</evidence>
<protein>
    <submittedName>
        <fullName evidence="2">N-acetylneuraminate synthase</fullName>
    </submittedName>
</protein>
<dbReference type="InterPro" id="IPR036732">
    <property type="entry name" value="AFP_Neu5c_C_sf"/>
</dbReference>
<reference evidence="2 3" key="1">
    <citation type="submission" date="2018-06" db="EMBL/GenBank/DDBJ databases">
        <title>Genomic Encyclopedia of Type Strains, Phase IV (KMG-IV): sequencing the most valuable type-strain genomes for metagenomic binning, comparative biology and taxonomic classification.</title>
        <authorList>
            <person name="Goeker M."/>
        </authorList>
    </citation>
    <scope>NUCLEOTIDE SEQUENCE [LARGE SCALE GENOMIC DNA]</scope>
    <source>
        <strain evidence="2 3">DSM 15140</strain>
    </source>
</reference>
<organism evidence="2 3">
    <name type="scientific">Paraliobacillus ryukyuensis</name>
    <dbReference type="NCBI Taxonomy" id="200904"/>
    <lineage>
        <taxon>Bacteria</taxon>
        <taxon>Bacillati</taxon>
        <taxon>Bacillota</taxon>
        <taxon>Bacilli</taxon>
        <taxon>Bacillales</taxon>
        <taxon>Bacillaceae</taxon>
        <taxon>Paraliobacillus</taxon>
    </lineage>
</organism>
<dbReference type="CDD" id="cd11615">
    <property type="entry name" value="SAF_NeuB_like"/>
    <property type="match status" value="1"/>
</dbReference>
<keyword evidence="3" id="KW-1185">Reference proteome</keyword>
<dbReference type="InterPro" id="IPR006190">
    <property type="entry name" value="SAF_AFP_Neu5Ac"/>
</dbReference>
<dbReference type="AlphaFoldDB" id="A0A366EEJ1"/>
<dbReference type="InterPro" id="IPR020007">
    <property type="entry name" value="NeuB/NeuA"/>
</dbReference>
<gene>
    <name evidence="2" type="ORF">DES48_102506</name>
</gene>
<dbReference type="InterPro" id="IPR057736">
    <property type="entry name" value="SAF_PseI/NeuA/NeuB"/>
</dbReference>
<dbReference type="SUPFAM" id="SSF51269">
    <property type="entry name" value="AFP III-like domain"/>
    <property type="match status" value="1"/>
</dbReference>
<dbReference type="SUPFAM" id="SSF51569">
    <property type="entry name" value="Aldolase"/>
    <property type="match status" value="1"/>
</dbReference>
<dbReference type="RefSeq" id="WP_113867620.1">
    <property type="nucleotide sequence ID" value="NZ_BAABQN010000002.1"/>
</dbReference>
<dbReference type="PANTHER" id="PTHR42966:SF1">
    <property type="entry name" value="SIALIC ACID SYNTHASE"/>
    <property type="match status" value="1"/>
</dbReference>
<dbReference type="InterPro" id="IPR013132">
    <property type="entry name" value="PseI/NeuA/B-like_N"/>
</dbReference>
<dbReference type="Gene3D" id="3.20.20.70">
    <property type="entry name" value="Aldolase class I"/>
    <property type="match status" value="1"/>
</dbReference>
<dbReference type="Pfam" id="PF03102">
    <property type="entry name" value="NeuB"/>
    <property type="match status" value="1"/>
</dbReference>
<evidence type="ECO:0000259" key="1">
    <source>
        <dbReference type="PROSITE" id="PS50844"/>
    </source>
</evidence>
<dbReference type="OrthoDB" id="9814210at2"/>
<dbReference type="PROSITE" id="PS50844">
    <property type="entry name" value="AFP_LIKE"/>
    <property type="match status" value="1"/>
</dbReference>
<dbReference type="Pfam" id="PF08666">
    <property type="entry name" value="SAF"/>
    <property type="match status" value="1"/>
</dbReference>
<name>A0A366EEJ1_9BACI</name>
<dbReference type="GO" id="GO:0047444">
    <property type="term" value="F:N-acylneuraminate-9-phosphate synthase activity"/>
    <property type="evidence" value="ECO:0007669"/>
    <property type="project" value="TreeGrafter"/>
</dbReference>
<dbReference type="PANTHER" id="PTHR42966">
    <property type="entry name" value="N-ACETYLNEURAMINATE SYNTHASE"/>
    <property type="match status" value="1"/>
</dbReference>
<accession>A0A366EEJ1</accession>
<evidence type="ECO:0000313" key="3">
    <source>
        <dbReference type="Proteomes" id="UP000252254"/>
    </source>
</evidence>